<protein>
    <submittedName>
        <fullName evidence="1">Uncharacterized protein</fullName>
    </submittedName>
</protein>
<dbReference type="Proteomes" id="UP000035618">
    <property type="component" value="Unassembled WGS sequence"/>
</dbReference>
<evidence type="ECO:0000313" key="2">
    <source>
        <dbReference type="Proteomes" id="UP000035618"/>
    </source>
</evidence>
<dbReference type="AlphaFoldDB" id="A0A837IT96"/>
<organism evidence="1 2">
    <name type="scientific">Ligilactobacillus ruminis</name>
    <dbReference type="NCBI Taxonomy" id="1623"/>
    <lineage>
        <taxon>Bacteria</taxon>
        <taxon>Bacillati</taxon>
        <taxon>Bacillota</taxon>
        <taxon>Bacilli</taxon>
        <taxon>Lactobacillales</taxon>
        <taxon>Lactobacillaceae</taxon>
        <taxon>Ligilactobacillus</taxon>
    </lineage>
</organism>
<name>A0A837IT96_9LACO</name>
<evidence type="ECO:0000313" key="1">
    <source>
        <dbReference type="EMBL" id="KLA47066.1"/>
    </source>
</evidence>
<sequence length="43" mass="5078">MINGCQLLQKNNKVAIDKFVPTNYTKRVDKKKTLNQNNRRNET</sequence>
<dbReference type="EMBL" id="JHAJ01000020">
    <property type="protein sequence ID" value="KLA47066.1"/>
    <property type="molecule type" value="Genomic_DNA"/>
</dbReference>
<proteinExistence type="predicted"/>
<comment type="caution">
    <text evidence="1">The sequence shown here is derived from an EMBL/GenBank/DDBJ whole genome shotgun (WGS) entry which is preliminary data.</text>
</comment>
<gene>
    <name evidence="1" type="ORF">LRB_400</name>
</gene>
<accession>A0A837IT96</accession>
<reference evidence="1 2" key="1">
    <citation type="journal article" date="2015" name="BMC Microbiol.">
        <title>Lactobacillus ruminis strains cluster according to their mammalian gut source.</title>
        <authorList>
            <person name="O' Donnell M.M."/>
            <person name="Harris H.M."/>
            <person name="Lynch D.B."/>
            <person name="Ross R.P."/>
            <person name="O'Toole P.W."/>
        </authorList>
    </citation>
    <scope>NUCLEOTIDE SEQUENCE [LARGE SCALE GENOMIC DNA]</scope>
    <source>
        <strain evidence="1 2">ATCC 27780</strain>
    </source>
</reference>